<feature type="compositionally biased region" description="Basic and acidic residues" evidence="1">
    <location>
        <begin position="76"/>
        <end position="98"/>
    </location>
</feature>
<protein>
    <submittedName>
        <fullName evidence="2">Uncharacterized protein</fullName>
    </submittedName>
</protein>
<evidence type="ECO:0000256" key="1">
    <source>
        <dbReference type="SAM" id="MobiDB-lite"/>
    </source>
</evidence>
<feature type="region of interest" description="Disordered" evidence="1">
    <location>
        <begin position="62"/>
        <end position="104"/>
    </location>
</feature>
<sequence length="104" mass="11954">MHVSYNGGDPLSCQHLFEFNDLHEGIIETVSKQRLTDDMKTWIHGHVASRNRLNATKVERCPRRARKVSGRQVSAGEERTRGTDVHRAEREELARPRVDNLPLL</sequence>
<reference evidence="2 3" key="1">
    <citation type="journal article" date="2014" name="Curr. Biol.">
        <title>The genome of the clonal raider ant Cerapachys biroi.</title>
        <authorList>
            <person name="Oxley P.R."/>
            <person name="Ji L."/>
            <person name="Fetter-Pruneda I."/>
            <person name="McKenzie S.K."/>
            <person name="Li C."/>
            <person name="Hu H."/>
            <person name="Zhang G."/>
            <person name="Kronauer D.J."/>
        </authorList>
    </citation>
    <scope>NUCLEOTIDE SEQUENCE [LARGE SCALE GENOMIC DNA]</scope>
</reference>
<dbReference type="Proteomes" id="UP000053097">
    <property type="component" value="Unassembled WGS sequence"/>
</dbReference>
<dbReference type="AlphaFoldDB" id="A0A026W544"/>
<organism evidence="2 3">
    <name type="scientific">Ooceraea biroi</name>
    <name type="common">Clonal raider ant</name>
    <name type="synonym">Cerapachys biroi</name>
    <dbReference type="NCBI Taxonomy" id="2015173"/>
    <lineage>
        <taxon>Eukaryota</taxon>
        <taxon>Metazoa</taxon>
        <taxon>Ecdysozoa</taxon>
        <taxon>Arthropoda</taxon>
        <taxon>Hexapoda</taxon>
        <taxon>Insecta</taxon>
        <taxon>Pterygota</taxon>
        <taxon>Neoptera</taxon>
        <taxon>Endopterygota</taxon>
        <taxon>Hymenoptera</taxon>
        <taxon>Apocrita</taxon>
        <taxon>Aculeata</taxon>
        <taxon>Formicoidea</taxon>
        <taxon>Formicidae</taxon>
        <taxon>Dorylinae</taxon>
        <taxon>Ooceraea</taxon>
    </lineage>
</organism>
<accession>A0A026W544</accession>
<gene>
    <name evidence="2" type="ORF">X777_09877</name>
</gene>
<proteinExistence type="predicted"/>
<dbReference type="EMBL" id="KK107405">
    <property type="protein sequence ID" value="EZA51200.1"/>
    <property type="molecule type" value="Genomic_DNA"/>
</dbReference>
<keyword evidence="3" id="KW-1185">Reference proteome</keyword>
<name>A0A026W544_OOCBI</name>
<evidence type="ECO:0000313" key="2">
    <source>
        <dbReference type="EMBL" id="EZA51200.1"/>
    </source>
</evidence>
<evidence type="ECO:0000313" key="3">
    <source>
        <dbReference type="Proteomes" id="UP000053097"/>
    </source>
</evidence>